<organism evidence="2 3">
    <name type="scientific">Paraclostridium bifermentans</name>
    <name type="common">Clostridium bifermentans</name>
    <dbReference type="NCBI Taxonomy" id="1490"/>
    <lineage>
        <taxon>Bacteria</taxon>
        <taxon>Bacillati</taxon>
        <taxon>Bacillota</taxon>
        <taxon>Clostridia</taxon>
        <taxon>Peptostreptococcales</taxon>
        <taxon>Peptostreptococcaceae</taxon>
        <taxon>Paraclostridium</taxon>
    </lineage>
</organism>
<gene>
    <name evidence="2" type="ORF">QJS64_19625</name>
</gene>
<reference evidence="2 3" key="1">
    <citation type="submission" date="2023-04" db="EMBL/GenBank/DDBJ databases">
        <title>Bacteria Genome Submission.</title>
        <authorList>
            <person name="Isaac P."/>
        </authorList>
    </citation>
    <scope>NUCLEOTIDE SEQUENCE [LARGE SCALE GENOMIC DNA]</scope>
    <source>
        <strain evidence="2 3">SampleS7P1</strain>
        <plasmid evidence="2 3">unnamed2</plasmid>
    </source>
</reference>
<evidence type="ECO:0008006" key="4">
    <source>
        <dbReference type="Google" id="ProtNLM"/>
    </source>
</evidence>
<sequence>MNAKTSETNAKASETAAKTSETNAKASETAAKTSETNAKASETAANSAKTDAQTAKGQTQDLYNQVVGLVAGVQAPDKLPNSPGGSRAWMNIAKVKGAGSGFAFVQFIIGGGADYGTANLPVDIFSLSGRGLPASPLTSDNVDTWFTQRAL</sequence>
<evidence type="ECO:0000313" key="3">
    <source>
        <dbReference type="Proteomes" id="UP001239169"/>
    </source>
</evidence>
<name>A0ABY8R7E9_PARBF</name>
<geneLocation type="plasmid" evidence="2 3">
    <name>unnamed2</name>
</geneLocation>
<dbReference type="EMBL" id="CP124687">
    <property type="protein sequence ID" value="WGX77486.1"/>
    <property type="molecule type" value="Genomic_DNA"/>
</dbReference>
<proteinExistence type="predicted"/>
<accession>A0ABY8R7E9</accession>
<protein>
    <recommendedName>
        <fullName evidence="4">Phage tail protein</fullName>
    </recommendedName>
</protein>
<evidence type="ECO:0000256" key="1">
    <source>
        <dbReference type="SAM" id="MobiDB-lite"/>
    </source>
</evidence>
<keyword evidence="3" id="KW-1185">Reference proteome</keyword>
<keyword evidence="2" id="KW-0614">Plasmid</keyword>
<evidence type="ECO:0000313" key="2">
    <source>
        <dbReference type="EMBL" id="WGX77486.1"/>
    </source>
</evidence>
<feature type="region of interest" description="Disordered" evidence="1">
    <location>
        <begin position="1"/>
        <end position="57"/>
    </location>
</feature>
<dbReference type="Proteomes" id="UP001239169">
    <property type="component" value="Plasmid unnamed2"/>
</dbReference>